<dbReference type="PRINTS" id="PR00872">
    <property type="entry name" value="MTDIPTERA"/>
</dbReference>
<evidence type="ECO:0000313" key="6">
    <source>
        <dbReference type="EMBL" id="ACH92333.1"/>
    </source>
</evidence>
<keyword evidence="2" id="KW-0104">Cadmium</keyword>
<protein>
    <submittedName>
        <fullName evidence="6">FI06421p</fullName>
    </submittedName>
</protein>
<evidence type="ECO:0000256" key="5">
    <source>
        <dbReference type="ARBA" id="ARBA00023008"/>
    </source>
</evidence>
<evidence type="ECO:0000256" key="2">
    <source>
        <dbReference type="ARBA" id="ARBA00022539"/>
    </source>
</evidence>
<reference evidence="6" key="1">
    <citation type="submission" date="2008-09" db="EMBL/GenBank/DDBJ databases">
        <authorList>
            <person name="Carlson J."/>
            <person name="Booth B."/>
            <person name="Frise E."/>
            <person name="Park S."/>
            <person name="Wan K."/>
            <person name="Yu C."/>
            <person name="Celniker S."/>
        </authorList>
    </citation>
    <scope>NUCLEOTIDE SEQUENCE</scope>
</reference>
<dbReference type="EMBL" id="BT044268">
    <property type="protein sequence ID" value="ACH92333.1"/>
    <property type="molecule type" value="mRNA"/>
</dbReference>
<dbReference type="AlphaFoldDB" id="B5RIZ4"/>
<dbReference type="HOGENOM" id="CLU_217426_0_0_1"/>
<dbReference type="GO" id="GO:0046872">
    <property type="term" value="F:metal ion binding"/>
    <property type="evidence" value="ECO:0007669"/>
    <property type="project" value="UniProtKB-KW"/>
</dbReference>
<accession>B5RIZ4</accession>
<dbReference type="Pfam" id="PF02067">
    <property type="entry name" value="Metallothio_5"/>
    <property type="match status" value="1"/>
</dbReference>
<feature type="non-terminal residue" evidence="6">
    <location>
        <position position="1"/>
    </location>
</feature>
<evidence type="ECO:0000256" key="1">
    <source>
        <dbReference type="ARBA" id="ARBA00009641"/>
    </source>
</evidence>
<proteinExistence type="evidence at transcript level"/>
<evidence type="ECO:0000256" key="4">
    <source>
        <dbReference type="ARBA" id="ARBA00022833"/>
    </source>
</evidence>
<organism evidence="6">
    <name type="scientific">Drosophila melanogaster</name>
    <name type="common">Fruit fly</name>
    <dbReference type="NCBI Taxonomy" id="7227"/>
    <lineage>
        <taxon>Eukaryota</taxon>
        <taxon>Metazoa</taxon>
        <taxon>Ecdysozoa</taxon>
        <taxon>Arthropoda</taxon>
        <taxon>Hexapoda</taxon>
        <taxon>Insecta</taxon>
        <taxon>Pterygota</taxon>
        <taxon>Neoptera</taxon>
        <taxon>Endopterygota</taxon>
        <taxon>Diptera</taxon>
        <taxon>Brachycera</taxon>
        <taxon>Muscomorpha</taxon>
        <taxon>Ephydroidea</taxon>
        <taxon>Drosophilidae</taxon>
        <taxon>Drosophila</taxon>
        <taxon>Sophophora</taxon>
    </lineage>
</organism>
<keyword evidence="3" id="KW-0479">Metal-binding</keyword>
<comment type="similarity">
    <text evidence="1">Belongs to the metallothionein superfamily. Type 5 family.</text>
</comment>
<dbReference type="InterPro" id="IPR000966">
    <property type="entry name" value="Metalthion_5"/>
</dbReference>
<gene>
    <name evidence="6" type="primary">MtnC-RA</name>
</gene>
<keyword evidence="5" id="KW-0186">Copper</keyword>
<keyword evidence="4" id="KW-0862">Zinc</keyword>
<sequence>FPRPIKTQKTIKMVCKGCGTNCKCQDTKCGDNCACNQDCKCVCKNGPKDQCCKSK</sequence>
<evidence type="ECO:0000256" key="3">
    <source>
        <dbReference type="ARBA" id="ARBA00022723"/>
    </source>
</evidence>
<name>B5RIZ4_DROME</name>